<dbReference type="Gene3D" id="1.10.10.10">
    <property type="entry name" value="Winged helix-like DNA-binding domain superfamily/Winged helix DNA-binding domain"/>
    <property type="match status" value="1"/>
</dbReference>
<evidence type="ECO:0000256" key="5">
    <source>
        <dbReference type="ARBA" id="ARBA00022763"/>
    </source>
</evidence>
<name>A0ABW4BV36_9LACO</name>
<comment type="caution">
    <text evidence="10">The sequence shown here is derived from an EMBL/GenBank/DDBJ whole genome shotgun (WGS) entry which is preliminary data.</text>
</comment>
<evidence type="ECO:0000256" key="3">
    <source>
        <dbReference type="ARBA" id="ARBA00022603"/>
    </source>
</evidence>
<keyword evidence="4 8" id="KW-0808">Transferase</keyword>
<keyword evidence="2 8" id="KW-0963">Cytoplasm</keyword>
<organism evidence="10 11">
    <name type="scientific">Companilactobacillus keshanensis</name>
    <dbReference type="NCBI Taxonomy" id="2486003"/>
    <lineage>
        <taxon>Bacteria</taxon>
        <taxon>Bacillati</taxon>
        <taxon>Bacillota</taxon>
        <taxon>Bacilli</taxon>
        <taxon>Lactobacillales</taxon>
        <taxon>Lactobacillaceae</taxon>
        <taxon>Companilactobacillus</taxon>
    </lineage>
</organism>
<dbReference type="RefSeq" id="WP_125675952.1">
    <property type="nucleotide sequence ID" value="NZ_JBHTOI010000048.1"/>
</dbReference>
<comment type="similarity">
    <text evidence="8">Belongs to the MGMT family.</text>
</comment>
<comment type="catalytic activity">
    <reaction evidence="7 8">
        <text>a 6-O-methyl-2'-deoxyguanosine in DNA + L-cysteinyl-[protein] = S-methyl-L-cysteinyl-[protein] + a 2'-deoxyguanosine in DNA</text>
        <dbReference type="Rhea" id="RHEA:24000"/>
        <dbReference type="Rhea" id="RHEA-COMP:10131"/>
        <dbReference type="Rhea" id="RHEA-COMP:10132"/>
        <dbReference type="Rhea" id="RHEA-COMP:11367"/>
        <dbReference type="Rhea" id="RHEA-COMP:11368"/>
        <dbReference type="ChEBI" id="CHEBI:29950"/>
        <dbReference type="ChEBI" id="CHEBI:82612"/>
        <dbReference type="ChEBI" id="CHEBI:85445"/>
        <dbReference type="ChEBI" id="CHEBI:85448"/>
        <dbReference type="EC" id="2.1.1.63"/>
    </reaction>
</comment>
<dbReference type="PROSITE" id="PS51257">
    <property type="entry name" value="PROKAR_LIPOPROTEIN"/>
    <property type="match status" value="1"/>
</dbReference>
<dbReference type="PANTHER" id="PTHR10815:SF12">
    <property type="entry name" value="METHYLATED-DNA--PROTEIN-CYSTEINE METHYLTRANSFERASE, INDUCIBLE"/>
    <property type="match status" value="1"/>
</dbReference>
<keyword evidence="6 8" id="KW-0234">DNA repair</keyword>
<evidence type="ECO:0000256" key="6">
    <source>
        <dbReference type="ARBA" id="ARBA00023204"/>
    </source>
</evidence>
<comment type="function">
    <text evidence="8">Involved in the cellular defense against the biological effects of O6-methylguanine (O6-MeG) and O4-methylthymine (O4-MeT) in DNA. Repairs the methylated nucleobase in DNA by stoichiometrically transferring the methyl group to a cysteine residue in the enzyme. This is a suicide reaction: the enzyme is irreversibly inactivated.</text>
</comment>
<dbReference type="NCBIfam" id="TIGR00589">
    <property type="entry name" value="ogt"/>
    <property type="match status" value="1"/>
</dbReference>
<protein>
    <recommendedName>
        <fullName evidence="8">Methylated-DNA--protein-cysteine methyltransferase</fullName>
        <ecNumber evidence="8">2.1.1.63</ecNumber>
    </recommendedName>
    <alternativeName>
        <fullName evidence="8">6-O-methylguanine-DNA methyltransferase</fullName>
        <shortName evidence="8">MGMT</shortName>
    </alternativeName>
    <alternativeName>
        <fullName evidence="8">O-6-methylguanine-DNA-alkyltransferase</fullName>
    </alternativeName>
</protein>
<feature type="domain" description="Methylated-DNA-[protein]-cysteine S-methyltransferase DNA binding" evidence="9">
    <location>
        <begin position="83"/>
        <end position="162"/>
    </location>
</feature>
<evidence type="ECO:0000259" key="9">
    <source>
        <dbReference type="Pfam" id="PF01035"/>
    </source>
</evidence>
<dbReference type="SUPFAM" id="SSF46767">
    <property type="entry name" value="Methylated DNA-protein cysteine methyltransferase, C-terminal domain"/>
    <property type="match status" value="1"/>
</dbReference>
<dbReference type="InterPro" id="IPR036388">
    <property type="entry name" value="WH-like_DNA-bd_sf"/>
</dbReference>
<keyword evidence="11" id="KW-1185">Reference proteome</keyword>
<evidence type="ECO:0000256" key="2">
    <source>
        <dbReference type="ARBA" id="ARBA00022490"/>
    </source>
</evidence>
<dbReference type="PROSITE" id="PS00374">
    <property type="entry name" value="MGMT"/>
    <property type="match status" value="1"/>
</dbReference>
<feature type="active site" description="Nucleophile; methyl group acceptor" evidence="8">
    <location>
        <position position="134"/>
    </location>
</feature>
<evidence type="ECO:0000256" key="4">
    <source>
        <dbReference type="ARBA" id="ARBA00022679"/>
    </source>
</evidence>
<dbReference type="InterPro" id="IPR014048">
    <property type="entry name" value="MethylDNA_cys_MeTrfase_DNA-bd"/>
</dbReference>
<comment type="subcellular location">
    <subcellularLocation>
        <location evidence="8">Cytoplasm</location>
    </subcellularLocation>
</comment>
<dbReference type="GO" id="GO:0003908">
    <property type="term" value="F:methylated-DNA-[protein]-cysteine S-methyltransferase activity"/>
    <property type="evidence" value="ECO:0007669"/>
    <property type="project" value="UniProtKB-EC"/>
</dbReference>
<dbReference type="InterPro" id="IPR036631">
    <property type="entry name" value="MGMT_N_sf"/>
</dbReference>
<gene>
    <name evidence="10" type="ORF">ACFQ42_10085</name>
</gene>
<dbReference type="CDD" id="cd06445">
    <property type="entry name" value="ATase"/>
    <property type="match status" value="1"/>
</dbReference>
<comment type="miscellaneous">
    <text evidence="8">This enzyme catalyzes only one turnover and therefore is not strictly catalytic. According to one definition, an enzyme is a biocatalyst that acts repeatedly and over many reaction cycles.</text>
</comment>
<dbReference type="SUPFAM" id="SSF53155">
    <property type="entry name" value="Methylated DNA-protein cysteine methyltransferase domain"/>
    <property type="match status" value="1"/>
</dbReference>
<dbReference type="EMBL" id="JBHTOI010000048">
    <property type="protein sequence ID" value="MFD1419094.1"/>
    <property type="molecule type" value="Genomic_DNA"/>
</dbReference>
<keyword evidence="5 8" id="KW-0227">DNA damage</keyword>
<reference evidence="11" key="1">
    <citation type="journal article" date="2019" name="Int. J. Syst. Evol. Microbiol.">
        <title>The Global Catalogue of Microorganisms (GCM) 10K type strain sequencing project: providing services to taxonomists for standard genome sequencing and annotation.</title>
        <authorList>
            <consortium name="The Broad Institute Genomics Platform"/>
            <consortium name="The Broad Institute Genome Sequencing Center for Infectious Disease"/>
            <person name="Wu L."/>
            <person name="Ma J."/>
        </authorList>
    </citation>
    <scope>NUCLEOTIDE SEQUENCE [LARGE SCALE GENOMIC DNA]</scope>
    <source>
        <strain evidence="11">CCM 8936</strain>
    </source>
</reference>
<proteinExistence type="inferred from homology"/>
<evidence type="ECO:0000313" key="11">
    <source>
        <dbReference type="Proteomes" id="UP001597251"/>
    </source>
</evidence>
<accession>A0ABW4BV36</accession>
<dbReference type="InterPro" id="IPR036217">
    <property type="entry name" value="MethylDNA_cys_MeTrfase_DNAb"/>
</dbReference>
<sequence>MAKEIFYSKTRINNREYLIASTNLGLAFVGCQNGNMDELNSFFKHDKLIYDEGLNKTYVEELKEYLSGVRTTFDIRLDVSGTEFQKQVWKQLQRIPYGQSSSYSRIAKKINRPNAVRAVGTAIGKNPVSIIVPCHRVLAKNGTLGGYRGGLAMKQELLNLEKGVIEHVAI</sequence>
<dbReference type="InterPro" id="IPR001497">
    <property type="entry name" value="MethylDNA_cys_MeTrfase_AS"/>
</dbReference>
<evidence type="ECO:0000256" key="1">
    <source>
        <dbReference type="ARBA" id="ARBA00001286"/>
    </source>
</evidence>
<evidence type="ECO:0000313" key="10">
    <source>
        <dbReference type="EMBL" id="MFD1419094.1"/>
    </source>
</evidence>
<evidence type="ECO:0000256" key="8">
    <source>
        <dbReference type="HAMAP-Rule" id="MF_00772"/>
    </source>
</evidence>
<evidence type="ECO:0000256" key="7">
    <source>
        <dbReference type="ARBA" id="ARBA00049348"/>
    </source>
</evidence>
<dbReference type="InterPro" id="IPR023546">
    <property type="entry name" value="MGMT"/>
</dbReference>
<dbReference type="EC" id="2.1.1.63" evidence="8"/>
<dbReference type="Proteomes" id="UP001597251">
    <property type="component" value="Unassembled WGS sequence"/>
</dbReference>
<dbReference type="HAMAP" id="MF_00772">
    <property type="entry name" value="OGT"/>
    <property type="match status" value="1"/>
</dbReference>
<dbReference type="GO" id="GO:0032259">
    <property type="term" value="P:methylation"/>
    <property type="evidence" value="ECO:0007669"/>
    <property type="project" value="UniProtKB-KW"/>
</dbReference>
<dbReference type="PANTHER" id="PTHR10815">
    <property type="entry name" value="METHYLATED-DNA--PROTEIN-CYSTEINE METHYLTRANSFERASE"/>
    <property type="match status" value="1"/>
</dbReference>
<keyword evidence="3 8" id="KW-0489">Methyltransferase</keyword>
<dbReference type="Pfam" id="PF01035">
    <property type="entry name" value="DNA_binding_1"/>
    <property type="match status" value="1"/>
</dbReference>
<comment type="catalytic activity">
    <reaction evidence="1 8">
        <text>a 4-O-methyl-thymidine in DNA + L-cysteinyl-[protein] = a thymidine in DNA + S-methyl-L-cysteinyl-[protein]</text>
        <dbReference type="Rhea" id="RHEA:53428"/>
        <dbReference type="Rhea" id="RHEA-COMP:10131"/>
        <dbReference type="Rhea" id="RHEA-COMP:10132"/>
        <dbReference type="Rhea" id="RHEA-COMP:13555"/>
        <dbReference type="Rhea" id="RHEA-COMP:13556"/>
        <dbReference type="ChEBI" id="CHEBI:29950"/>
        <dbReference type="ChEBI" id="CHEBI:82612"/>
        <dbReference type="ChEBI" id="CHEBI:137386"/>
        <dbReference type="ChEBI" id="CHEBI:137387"/>
        <dbReference type="EC" id="2.1.1.63"/>
    </reaction>
</comment>